<dbReference type="Pfam" id="PF00657">
    <property type="entry name" value="Lipase_GDSL"/>
    <property type="match status" value="1"/>
</dbReference>
<comment type="similarity">
    <text evidence="1">Belongs to the 'GDSL' lipolytic enzyme family.</text>
</comment>
<protein>
    <recommendedName>
        <fullName evidence="8">GDSL esterase/lipase</fullName>
    </recommendedName>
</protein>
<dbReference type="SUPFAM" id="SSF52266">
    <property type="entry name" value="SGNH hydrolase"/>
    <property type="match status" value="1"/>
</dbReference>
<dbReference type="Proteomes" id="UP001188597">
    <property type="component" value="Unassembled WGS sequence"/>
</dbReference>
<keyword evidence="5" id="KW-1133">Transmembrane helix</keyword>
<name>A0AA88VAR7_9ASTE</name>
<feature type="transmembrane region" description="Helical" evidence="5">
    <location>
        <begin position="27"/>
        <end position="45"/>
    </location>
</feature>
<evidence type="ECO:0000256" key="1">
    <source>
        <dbReference type="ARBA" id="ARBA00008668"/>
    </source>
</evidence>
<sequence length="508" mass="55932">MDWARPSTCNISRRWKGPWGLKKSVEAVALGVFLVAAFSVFISIGRRRRTLALNRSSYCQFPAIFNFGDSNSDTGSVSATFGRIPAPNGMTFFGKPSGRADGMATSPLLCLVIVYFVYTAEKLGLPYLTAYLDSVGADFQHGANFAASGSTIQPNDAKMLKGRFNPISLNVQLLQFEQFKARSIEYYRQAKRSDIRRSLPKPVDFSKALYTMDTGQNDIHAGILWMTEEKVLTFIPSILDQFASAVKKLHQQGARAFWIHNTGPIGCLPILLINSPPKSGNADQNGCVKSYNDLAQEFNKQLKDRVSQLRMELQDALITHVDMYLAKYSLISEAKKQGFANPLGCCCGHYGDYHVECGEKATVNGSDVYGASCSKPLEYISWDCIHYTEAANKWIANHILDGSFSDPQIPVTEACHSRDPKSRYKYVAINTGPNFLLLLSNLLSLKPAPPRSIYGLDRQCRSSPRRDSALKASIIVRSGAEPLGELDEFEAAVLGGNVDGGGMSNEIL</sequence>
<dbReference type="InterPro" id="IPR036514">
    <property type="entry name" value="SGNH_hydro_sf"/>
</dbReference>
<evidence type="ECO:0000256" key="3">
    <source>
        <dbReference type="ARBA" id="ARBA00022801"/>
    </source>
</evidence>
<accession>A0AA88VAR7</accession>
<evidence type="ECO:0000256" key="5">
    <source>
        <dbReference type="SAM" id="Phobius"/>
    </source>
</evidence>
<dbReference type="Gene3D" id="3.40.50.1110">
    <property type="entry name" value="SGNH hydrolase"/>
    <property type="match status" value="1"/>
</dbReference>
<dbReference type="InterPro" id="IPR035669">
    <property type="entry name" value="SGNH_plant_lipase-like"/>
</dbReference>
<comment type="caution">
    <text evidence="6">The sequence shown here is derived from an EMBL/GenBank/DDBJ whole genome shotgun (WGS) entry which is preliminary data.</text>
</comment>
<dbReference type="InterPro" id="IPR001087">
    <property type="entry name" value="GDSL"/>
</dbReference>
<dbReference type="PANTHER" id="PTHR22835">
    <property type="entry name" value="ZINC FINGER FYVE DOMAIN CONTAINING PROTEIN"/>
    <property type="match status" value="1"/>
</dbReference>
<keyword evidence="5" id="KW-0812">Transmembrane</keyword>
<evidence type="ECO:0008006" key="8">
    <source>
        <dbReference type="Google" id="ProtNLM"/>
    </source>
</evidence>
<evidence type="ECO:0000256" key="2">
    <source>
        <dbReference type="ARBA" id="ARBA00022729"/>
    </source>
</evidence>
<keyword evidence="7" id="KW-1185">Reference proteome</keyword>
<dbReference type="EMBL" id="JAVXUP010002154">
    <property type="protein sequence ID" value="KAK3005261.1"/>
    <property type="molecule type" value="Genomic_DNA"/>
</dbReference>
<keyword evidence="2" id="KW-0732">Signal</keyword>
<dbReference type="CDD" id="cd01837">
    <property type="entry name" value="SGNH_plant_lipase_like"/>
    <property type="match status" value="1"/>
</dbReference>
<organism evidence="6 7">
    <name type="scientific">Escallonia herrerae</name>
    <dbReference type="NCBI Taxonomy" id="1293975"/>
    <lineage>
        <taxon>Eukaryota</taxon>
        <taxon>Viridiplantae</taxon>
        <taxon>Streptophyta</taxon>
        <taxon>Embryophyta</taxon>
        <taxon>Tracheophyta</taxon>
        <taxon>Spermatophyta</taxon>
        <taxon>Magnoliopsida</taxon>
        <taxon>eudicotyledons</taxon>
        <taxon>Gunneridae</taxon>
        <taxon>Pentapetalae</taxon>
        <taxon>asterids</taxon>
        <taxon>campanulids</taxon>
        <taxon>Escalloniales</taxon>
        <taxon>Escalloniaceae</taxon>
        <taxon>Escallonia</taxon>
    </lineage>
</organism>
<evidence type="ECO:0000313" key="7">
    <source>
        <dbReference type="Proteomes" id="UP001188597"/>
    </source>
</evidence>
<evidence type="ECO:0000256" key="4">
    <source>
        <dbReference type="ARBA" id="ARBA00023180"/>
    </source>
</evidence>
<dbReference type="PANTHER" id="PTHR22835:SF514">
    <property type="entry name" value="GDSL-LIKE LIPASE_ACYLHYDROLASE SUPERFAMILY PROTEIN ISOFORM 1"/>
    <property type="match status" value="1"/>
</dbReference>
<keyword evidence="3" id="KW-0378">Hydrolase</keyword>
<evidence type="ECO:0000313" key="6">
    <source>
        <dbReference type="EMBL" id="KAK3005261.1"/>
    </source>
</evidence>
<keyword evidence="4" id="KW-0325">Glycoprotein</keyword>
<reference evidence="6" key="1">
    <citation type="submission" date="2022-12" db="EMBL/GenBank/DDBJ databases">
        <title>Draft genome assemblies for two species of Escallonia (Escalloniales).</title>
        <authorList>
            <person name="Chanderbali A."/>
            <person name="Dervinis C."/>
            <person name="Anghel I."/>
            <person name="Soltis D."/>
            <person name="Soltis P."/>
            <person name="Zapata F."/>
        </authorList>
    </citation>
    <scope>NUCLEOTIDE SEQUENCE</scope>
    <source>
        <strain evidence="6">UCBG64.0493</strain>
        <tissue evidence="6">Leaf</tissue>
    </source>
</reference>
<dbReference type="GO" id="GO:0016788">
    <property type="term" value="F:hydrolase activity, acting on ester bonds"/>
    <property type="evidence" value="ECO:0007669"/>
    <property type="project" value="InterPro"/>
</dbReference>
<proteinExistence type="inferred from homology"/>
<gene>
    <name evidence="6" type="ORF">RJ639_017027</name>
</gene>
<keyword evidence="5" id="KW-0472">Membrane</keyword>
<dbReference type="AlphaFoldDB" id="A0AA88VAR7"/>